<name>A0AAV7QTL7_PLEWA</name>
<feature type="domain" description="HAT C-terminal dimerisation" evidence="1">
    <location>
        <begin position="378"/>
        <end position="440"/>
    </location>
</feature>
<evidence type="ECO:0000313" key="3">
    <source>
        <dbReference type="Proteomes" id="UP001066276"/>
    </source>
</evidence>
<accession>A0AAV7QTL7</accession>
<evidence type="ECO:0000313" key="2">
    <source>
        <dbReference type="EMBL" id="KAJ1142762.1"/>
    </source>
</evidence>
<dbReference type="Proteomes" id="UP001066276">
    <property type="component" value="Chromosome 6"/>
</dbReference>
<dbReference type="EMBL" id="JANPWB010000010">
    <property type="protein sequence ID" value="KAJ1142762.1"/>
    <property type="molecule type" value="Genomic_DNA"/>
</dbReference>
<comment type="caution">
    <text evidence="2">The sequence shown here is derived from an EMBL/GenBank/DDBJ whole genome shotgun (WGS) entry which is preliminary data.</text>
</comment>
<dbReference type="Pfam" id="PF05699">
    <property type="entry name" value="Dimer_Tnp_hAT"/>
    <property type="match status" value="1"/>
</dbReference>
<proteinExistence type="predicted"/>
<protein>
    <recommendedName>
        <fullName evidence="1">HAT C-terminal dimerisation domain-containing protein</fullName>
    </recommendedName>
</protein>
<dbReference type="PANTHER" id="PTHR45913">
    <property type="entry name" value="EPM2A-INTERACTING PROTEIN 1"/>
    <property type="match status" value="1"/>
</dbReference>
<dbReference type="SUPFAM" id="SSF53098">
    <property type="entry name" value="Ribonuclease H-like"/>
    <property type="match status" value="1"/>
</dbReference>
<keyword evidence="3" id="KW-1185">Reference proteome</keyword>
<evidence type="ECO:0000259" key="1">
    <source>
        <dbReference type="Pfam" id="PF05699"/>
    </source>
</evidence>
<reference evidence="2" key="1">
    <citation type="journal article" date="2022" name="bioRxiv">
        <title>Sequencing and chromosome-scale assembly of the giantPleurodeles waltlgenome.</title>
        <authorList>
            <person name="Brown T."/>
            <person name="Elewa A."/>
            <person name="Iarovenko S."/>
            <person name="Subramanian E."/>
            <person name="Araus A.J."/>
            <person name="Petzold A."/>
            <person name="Susuki M."/>
            <person name="Suzuki K.-i.T."/>
            <person name="Hayashi T."/>
            <person name="Toyoda A."/>
            <person name="Oliveira C."/>
            <person name="Osipova E."/>
            <person name="Leigh N.D."/>
            <person name="Simon A."/>
            <person name="Yun M.H."/>
        </authorList>
    </citation>
    <scope>NUCLEOTIDE SEQUENCE</scope>
    <source>
        <strain evidence="2">20211129_DDA</strain>
        <tissue evidence="2">Liver</tissue>
    </source>
</reference>
<sequence length="461" mass="52851">MVTIMLGKDAGKQLLIVPLSNTISRRINDKADDINGQLICNLKGKDFTLQLDEATDNQKDTHLICYVRFVNEKKIVEDLSFCKEMKGGTTGQDLFAVVDDFMVQNQIDWERCVGVCTDGGHSMAGCYQGLLARIRSKAPNAVWTHCIIHREALTAGNLSEELHNILKIVTKVINFIKTRPVKVRFFAKLCEDMSAEHSCLLFYSSSRWLSLSNSLLRVYELRNEIYSYLHDDEHCFADTFIKEDFLIQMAFLSDLFEKLNVLNKSLRDNNTNILQLSDKVSGFKEKVILWKGNVSKGDYKYFPSLNTFLQDNEMALNEEPYLSQLHFYLQEYFPEDEVEPIKWVRDPFNAEIPQHLSNEEAEQLIDISSDSALKVQFQSLSLLQFWCQTQDEYPVISKIALRVLIPLATSYLCEAGFSAVVVIKSKYRAKIHLEKEMGVAISKITPRCEELCKEKQAHPSH</sequence>
<dbReference type="AlphaFoldDB" id="A0AAV7QTL7"/>
<organism evidence="2 3">
    <name type="scientific">Pleurodeles waltl</name>
    <name type="common">Iberian ribbed newt</name>
    <dbReference type="NCBI Taxonomy" id="8319"/>
    <lineage>
        <taxon>Eukaryota</taxon>
        <taxon>Metazoa</taxon>
        <taxon>Chordata</taxon>
        <taxon>Craniata</taxon>
        <taxon>Vertebrata</taxon>
        <taxon>Euteleostomi</taxon>
        <taxon>Amphibia</taxon>
        <taxon>Batrachia</taxon>
        <taxon>Caudata</taxon>
        <taxon>Salamandroidea</taxon>
        <taxon>Salamandridae</taxon>
        <taxon>Pleurodelinae</taxon>
        <taxon>Pleurodeles</taxon>
    </lineage>
</organism>
<dbReference type="InterPro" id="IPR008906">
    <property type="entry name" value="HATC_C_dom"/>
</dbReference>
<dbReference type="InterPro" id="IPR012337">
    <property type="entry name" value="RNaseH-like_sf"/>
</dbReference>
<dbReference type="PANTHER" id="PTHR45913:SF19">
    <property type="entry name" value="LOW QUALITY PROTEIN: ZINC FINGER BED DOMAIN-CONTAINING PROTEIN 5-LIKE"/>
    <property type="match status" value="1"/>
</dbReference>
<dbReference type="GO" id="GO:0046983">
    <property type="term" value="F:protein dimerization activity"/>
    <property type="evidence" value="ECO:0007669"/>
    <property type="project" value="InterPro"/>
</dbReference>
<gene>
    <name evidence="2" type="ORF">NDU88_009075</name>
</gene>